<dbReference type="AlphaFoldDB" id="W0F7C0"/>
<dbReference type="HOGENOM" id="CLU_3170750_0_0_10"/>
<evidence type="ECO:0000313" key="1">
    <source>
        <dbReference type="EMBL" id="AHF17246.1"/>
    </source>
</evidence>
<keyword evidence="2" id="KW-1185">Reference proteome</keyword>
<dbReference type="STRING" id="929713.NIASO_04525"/>
<dbReference type="KEGG" id="nso:NIASO_04525"/>
<evidence type="ECO:0000313" key="2">
    <source>
        <dbReference type="Proteomes" id="UP000003586"/>
    </source>
</evidence>
<accession>W0F7C0</accession>
<gene>
    <name evidence="1" type="ORF">NIASO_04525</name>
</gene>
<reference evidence="1 2" key="1">
    <citation type="submission" date="2013-12" db="EMBL/GenBank/DDBJ databases">
        <authorList>
            <consortium name="DOE Joint Genome Institute"/>
            <person name="Eisen J."/>
            <person name="Huntemann M."/>
            <person name="Han J."/>
            <person name="Chen A."/>
            <person name="Kyrpides N."/>
            <person name="Mavromatis K."/>
            <person name="Markowitz V."/>
            <person name="Palaniappan K."/>
            <person name="Ivanova N."/>
            <person name="Schaumberg A."/>
            <person name="Pati A."/>
            <person name="Liolios K."/>
            <person name="Nordberg H.P."/>
            <person name="Cantor M.N."/>
            <person name="Hua S.X."/>
            <person name="Woyke T."/>
        </authorList>
    </citation>
    <scope>NUCLEOTIDE SEQUENCE [LARGE SCALE GENOMIC DNA]</scope>
    <source>
        <strain evidence="2">DSM 19437</strain>
    </source>
</reference>
<dbReference type="EMBL" id="CP007035">
    <property type="protein sequence ID" value="AHF17246.1"/>
    <property type="molecule type" value="Genomic_DNA"/>
</dbReference>
<dbReference type="Proteomes" id="UP000003586">
    <property type="component" value="Chromosome"/>
</dbReference>
<name>W0F7C0_9BACT</name>
<protein>
    <submittedName>
        <fullName evidence="1">Uncharacterized protein</fullName>
    </submittedName>
</protein>
<sequence>MDIVKKKGREFLNNGFVFPQMQFVLETGVFLLKPVADDNCAGLVLFC</sequence>
<organism evidence="1 2">
    <name type="scientific">Niabella soli DSM 19437</name>
    <dbReference type="NCBI Taxonomy" id="929713"/>
    <lineage>
        <taxon>Bacteria</taxon>
        <taxon>Pseudomonadati</taxon>
        <taxon>Bacteroidota</taxon>
        <taxon>Chitinophagia</taxon>
        <taxon>Chitinophagales</taxon>
        <taxon>Chitinophagaceae</taxon>
        <taxon>Niabella</taxon>
    </lineage>
</organism>
<proteinExistence type="predicted"/>